<dbReference type="PRINTS" id="PR00040">
    <property type="entry name" value="HTHMERR"/>
</dbReference>
<dbReference type="Gene3D" id="1.10.1660.10">
    <property type="match status" value="1"/>
</dbReference>
<evidence type="ECO:0000313" key="5">
    <source>
        <dbReference type="Proteomes" id="UP001527866"/>
    </source>
</evidence>
<dbReference type="CDD" id="cd01106">
    <property type="entry name" value="HTH_TipAL-Mta"/>
    <property type="match status" value="1"/>
</dbReference>
<gene>
    <name evidence="4" type="ORF">O4J56_29810</name>
</gene>
<accession>A0ABT4UEH5</accession>
<reference evidence="4 5" key="1">
    <citation type="submission" date="2023-01" db="EMBL/GenBank/DDBJ databases">
        <title>Draft genome sequence of Nocardiopsis sp. RSe5-2 isolated from halophytes.</title>
        <authorList>
            <person name="Duangmal K."/>
            <person name="Chantavorakit T."/>
        </authorList>
    </citation>
    <scope>NUCLEOTIDE SEQUENCE [LARGE SCALE GENOMIC DNA]</scope>
    <source>
        <strain evidence="4 5">RSe5-2</strain>
    </source>
</reference>
<dbReference type="RefSeq" id="WP_270690417.1">
    <property type="nucleotide sequence ID" value="NZ_JAQFWQ010000150.1"/>
</dbReference>
<dbReference type="SMART" id="SM00422">
    <property type="entry name" value="HTH_MERR"/>
    <property type="match status" value="1"/>
</dbReference>
<dbReference type="PANTHER" id="PTHR30204">
    <property type="entry name" value="REDOX-CYCLING DRUG-SENSING TRANSCRIPTIONAL ACTIVATOR SOXR"/>
    <property type="match status" value="1"/>
</dbReference>
<keyword evidence="5" id="KW-1185">Reference proteome</keyword>
<organism evidence="4 5">
    <name type="scientific">Nocardiopsis endophytica</name>
    <dbReference type="NCBI Taxonomy" id="3018445"/>
    <lineage>
        <taxon>Bacteria</taxon>
        <taxon>Bacillati</taxon>
        <taxon>Actinomycetota</taxon>
        <taxon>Actinomycetes</taxon>
        <taxon>Streptosporangiales</taxon>
        <taxon>Nocardiopsidaceae</taxon>
        <taxon>Nocardiopsis</taxon>
    </lineage>
</organism>
<comment type="caution">
    <text evidence="4">The sequence shown here is derived from an EMBL/GenBank/DDBJ whole genome shotgun (WGS) entry which is preliminary data.</text>
</comment>
<proteinExistence type="predicted"/>
<dbReference type="PROSITE" id="PS00552">
    <property type="entry name" value="HTH_MERR_1"/>
    <property type="match status" value="1"/>
</dbReference>
<feature type="domain" description="HTH merR-type" evidence="3">
    <location>
        <begin position="7"/>
        <end position="76"/>
    </location>
</feature>
<feature type="region of interest" description="Disordered" evidence="2">
    <location>
        <begin position="72"/>
        <end position="91"/>
    </location>
</feature>
<evidence type="ECO:0000259" key="3">
    <source>
        <dbReference type="PROSITE" id="PS50937"/>
    </source>
</evidence>
<sequence>MDGAERTWKVGELARSTGLTVRALHHYDAVGLVRPSARTASGHRLYTGADVRLLYRALALRDLGLPLDEVRSVLEGGGPGTPRPHGIGRRL</sequence>
<dbReference type="EMBL" id="JAQFWQ010000150">
    <property type="protein sequence ID" value="MDA2814879.1"/>
    <property type="molecule type" value="Genomic_DNA"/>
</dbReference>
<dbReference type="PANTHER" id="PTHR30204:SF90">
    <property type="entry name" value="HTH-TYPE TRANSCRIPTIONAL ACTIVATOR MTA"/>
    <property type="match status" value="1"/>
</dbReference>
<dbReference type="InterPro" id="IPR000551">
    <property type="entry name" value="MerR-type_HTH_dom"/>
</dbReference>
<dbReference type="Pfam" id="PF13411">
    <property type="entry name" value="MerR_1"/>
    <property type="match status" value="1"/>
</dbReference>
<evidence type="ECO:0000256" key="2">
    <source>
        <dbReference type="SAM" id="MobiDB-lite"/>
    </source>
</evidence>
<dbReference type="Proteomes" id="UP001527866">
    <property type="component" value="Unassembled WGS sequence"/>
</dbReference>
<dbReference type="PROSITE" id="PS50937">
    <property type="entry name" value="HTH_MERR_2"/>
    <property type="match status" value="1"/>
</dbReference>
<evidence type="ECO:0000313" key="4">
    <source>
        <dbReference type="EMBL" id="MDA2814879.1"/>
    </source>
</evidence>
<dbReference type="InterPro" id="IPR047057">
    <property type="entry name" value="MerR_fam"/>
</dbReference>
<dbReference type="SUPFAM" id="SSF46955">
    <property type="entry name" value="Putative DNA-binding domain"/>
    <property type="match status" value="1"/>
</dbReference>
<dbReference type="InterPro" id="IPR009061">
    <property type="entry name" value="DNA-bd_dom_put_sf"/>
</dbReference>
<protein>
    <submittedName>
        <fullName evidence="4">MerR family transcriptional regulator</fullName>
    </submittedName>
</protein>
<name>A0ABT4UEH5_9ACTN</name>
<keyword evidence="1" id="KW-0238">DNA-binding</keyword>
<evidence type="ECO:0000256" key="1">
    <source>
        <dbReference type="ARBA" id="ARBA00023125"/>
    </source>
</evidence>